<keyword evidence="1" id="KW-0812">Transmembrane</keyword>
<sequence length="321" mass="34413">MTPNPTQTRDPFDVLAASRPSDVELTETWTLARETSVLDTVLDDLHRRREPFDRGRADVTRRFPRRATRRRVLALGGVAAALAAVAVVAPAVMDSKSATASAAVAQLATSARRTEPAVIPDGKFLHRVVEQDQQSPDPSMDAGRSTLESWTAPDGRIWRRDVRREGVEYFSFPALDRGPIDYSPAGARSLPSDPGALRRLLDARVQGSSSHNEAVFVALGDVLRMGYVPAATRAAAIEVAGSLPEVTATQAGGRTTLSFADEEIRAGVVQSLVFDTGTAALVAEETTSRVNNMRFTSATTVSEIVDEIPAEVLTKAGDYAG</sequence>
<name>A0A2T0UA71_9MICO</name>
<dbReference type="PROSITE" id="PS51318">
    <property type="entry name" value="TAT"/>
    <property type="match status" value="1"/>
</dbReference>
<reference evidence="2 3" key="1">
    <citation type="submission" date="2018-03" db="EMBL/GenBank/DDBJ databases">
        <title>Genomic Encyclopedia of Archaeal and Bacterial Type Strains, Phase II (KMG-II): from individual species to whole genera.</title>
        <authorList>
            <person name="Goeker M."/>
        </authorList>
    </citation>
    <scope>NUCLEOTIDE SEQUENCE [LARGE SCALE GENOMIC DNA]</scope>
    <source>
        <strain evidence="2 3">ATCC BAA-1496</strain>
    </source>
</reference>
<proteinExistence type="predicted"/>
<dbReference type="RefSeq" id="WP_106298379.1">
    <property type="nucleotide sequence ID" value="NZ_PVTI01000023.1"/>
</dbReference>
<dbReference type="OrthoDB" id="4860208at2"/>
<dbReference type="Proteomes" id="UP000237822">
    <property type="component" value="Unassembled WGS sequence"/>
</dbReference>
<evidence type="ECO:0000313" key="3">
    <source>
        <dbReference type="Proteomes" id="UP000237822"/>
    </source>
</evidence>
<gene>
    <name evidence="2" type="ORF">BCF74_1237</name>
</gene>
<evidence type="ECO:0000313" key="2">
    <source>
        <dbReference type="EMBL" id="PRY54833.1"/>
    </source>
</evidence>
<dbReference type="InterPro" id="IPR006311">
    <property type="entry name" value="TAT_signal"/>
</dbReference>
<evidence type="ECO:0000256" key="1">
    <source>
        <dbReference type="SAM" id="Phobius"/>
    </source>
</evidence>
<comment type="caution">
    <text evidence="2">The sequence shown here is derived from an EMBL/GenBank/DDBJ whole genome shotgun (WGS) entry which is preliminary data.</text>
</comment>
<dbReference type="AlphaFoldDB" id="A0A2T0UA71"/>
<accession>A0A2T0UA71</accession>
<keyword evidence="3" id="KW-1185">Reference proteome</keyword>
<organism evidence="2 3">
    <name type="scientific">Knoellia remsis</name>
    <dbReference type="NCBI Taxonomy" id="407159"/>
    <lineage>
        <taxon>Bacteria</taxon>
        <taxon>Bacillati</taxon>
        <taxon>Actinomycetota</taxon>
        <taxon>Actinomycetes</taxon>
        <taxon>Micrococcales</taxon>
        <taxon>Intrasporangiaceae</taxon>
        <taxon>Knoellia</taxon>
    </lineage>
</organism>
<feature type="transmembrane region" description="Helical" evidence="1">
    <location>
        <begin position="72"/>
        <end position="93"/>
    </location>
</feature>
<protein>
    <submittedName>
        <fullName evidence="2">Uncharacterized protein</fullName>
    </submittedName>
</protein>
<keyword evidence="1" id="KW-1133">Transmembrane helix</keyword>
<keyword evidence="1" id="KW-0472">Membrane</keyword>
<dbReference type="EMBL" id="PVTI01000023">
    <property type="protein sequence ID" value="PRY54833.1"/>
    <property type="molecule type" value="Genomic_DNA"/>
</dbReference>